<dbReference type="InterPro" id="IPR057055">
    <property type="entry name" value="wHTH-PRTase_assoc"/>
</dbReference>
<evidence type="ECO:0000313" key="4">
    <source>
        <dbReference type="Proteomes" id="UP000001317"/>
    </source>
</evidence>
<dbReference type="HOGENOM" id="CLU_036712_0_0_6"/>
<keyword evidence="4" id="KW-1185">Reference proteome</keyword>
<dbReference type="InterPro" id="IPR056920">
    <property type="entry name" value="PRTase-CE"/>
</dbReference>
<dbReference type="STRING" id="458817.Shal_0516"/>
<protein>
    <submittedName>
        <fullName evidence="3">Uncharacterized protein</fullName>
    </submittedName>
</protein>
<dbReference type="Pfam" id="PF24409">
    <property type="entry name" value="wHTH-PRTase_assc"/>
    <property type="match status" value="1"/>
</dbReference>
<accession>B0TRB9</accession>
<dbReference type="EMBL" id="CP000931">
    <property type="protein sequence ID" value="ABZ75091.1"/>
    <property type="molecule type" value="Genomic_DNA"/>
</dbReference>
<sequence length="430" mass="49239">MHFKPLLLIYLSVKQLTLNQIESSDEIKKWLGQLPVDKQPIATQLLTRLRFVSRDGYAQWFNSALNSLSMTGNYAMYSVRKLPKNTPLWDRSGAIQLRPGTSQGSEDLVYSLISNASRRTQNALDHPSIADLKQNRIKNILLIDDSIGSGDRVASFINAMLQHDSFLSWWSLGLMHITVLSYARPAGAQAKIIDQVKGSDHGKRVYPKSEKITFNSHFVFNQEELSKRWGDNYQSILDLCYSIKLIPKWALRGYGRVMGNIIFEHSVPNNIPGLLWFQDRQNRWNALLPERALPDWFILLINSNACIVSNSSRGVSEQMQALLTLIKKGVKNTTIIAHRLNCEHKLILAYFDMAEKSGFINQNHRLTKVGYELVFKFTRNKKLEKRNRKLYIPTSWCADSTSNQPQTLLQKASNDSSNDQEEFADSIWDF</sequence>
<organism evidence="3 4">
    <name type="scientific">Shewanella halifaxensis (strain HAW-EB4)</name>
    <dbReference type="NCBI Taxonomy" id="458817"/>
    <lineage>
        <taxon>Bacteria</taxon>
        <taxon>Pseudomonadati</taxon>
        <taxon>Pseudomonadota</taxon>
        <taxon>Gammaproteobacteria</taxon>
        <taxon>Alteromonadales</taxon>
        <taxon>Shewanellaceae</taxon>
        <taxon>Shewanella</taxon>
    </lineage>
</organism>
<feature type="domain" description="PRTase associated wHTH" evidence="2">
    <location>
        <begin position="322"/>
        <end position="398"/>
    </location>
</feature>
<evidence type="ECO:0000313" key="3">
    <source>
        <dbReference type="EMBL" id="ABZ75091.1"/>
    </source>
</evidence>
<dbReference type="AlphaFoldDB" id="B0TRB9"/>
<reference evidence="3" key="1">
    <citation type="submission" date="2008-01" db="EMBL/GenBank/DDBJ databases">
        <title>Complete sequence of Shewanella halifaxensis HAW-EB4.</title>
        <authorList>
            <consortium name="US DOE Joint Genome Institute"/>
            <person name="Copeland A."/>
            <person name="Lucas S."/>
            <person name="Lapidus A."/>
            <person name="Glavina del Rio T."/>
            <person name="Dalin E."/>
            <person name="Tice H."/>
            <person name="Bruce D."/>
            <person name="Goodwin L."/>
            <person name="Pitluck S."/>
            <person name="Sims D."/>
            <person name="Brettin T."/>
            <person name="Detter J.C."/>
            <person name="Han C."/>
            <person name="Kuske C.R."/>
            <person name="Schmutz J."/>
            <person name="Larimer F."/>
            <person name="Land M."/>
            <person name="Hauser L."/>
            <person name="Kyrpides N."/>
            <person name="Kim E."/>
            <person name="Zhao J.-S."/>
            <person name="Richardson P."/>
        </authorList>
    </citation>
    <scope>NUCLEOTIDE SEQUENCE [LARGE SCALE GENOMIC DNA]</scope>
    <source>
        <strain evidence="3">HAW-EB4</strain>
    </source>
</reference>
<dbReference type="Pfam" id="PF24390">
    <property type="entry name" value="PRTase-CE"/>
    <property type="match status" value="1"/>
</dbReference>
<gene>
    <name evidence="3" type="ordered locus">Shal_0516</name>
</gene>
<evidence type="ECO:0000259" key="2">
    <source>
        <dbReference type="Pfam" id="PF24409"/>
    </source>
</evidence>
<dbReference type="eggNOG" id="COG1040">
    <property type="taxonomic scope" value="Bacteria"/>
</dbReference>
<proteinExistence type="predicted"/>
<dbReference type="KEGG" id="shl:Shal_0516"/>
<feature type="domain" description="PRTase-CE" evidence="1">
    <location>
        <begin position="27"/>
        <end position="289"/>
    </location>
</feature>
<name>B0TRB9_SHEHH</name>
<dbReference type="Proteomes" id="UP000001317">
    <property type="component" value="Chromosome"/>
</dbReference>
<evidence type="ECO:0000259" key="1">
    <source>
        <dbReference type="Pfam" id="PF24390"/>
    </source>
</evidence>